<keyword evidence="5" id="KW-1185">Reference proteome</keyword>
<evidence type="ECO:0000313" key="4">
    <source>
        <dbReference type="EMBL" id="MBB5019526.1"/>
    </source>
</evidence>
<evidence type="ECO:0000313" key="5">
    <source>
        <dbReference type="Proteomes" id="UP000575898"/>
    </source>
</evidence>
<evidence type="ECO:0000256" key="2">
    <source>
        <dbReference type="SAM" id="Coils"/>
    </source>
</evidence>
<dbReference type="Proteomes" id="UP000575898">
    <property type="component" value="Unassembled WGS sequence"/>
</dbReference>
<gene>
    <name evidence="4" type="ORF">HNQ59_002828</name>
</gene>
<sequence length="258" mass="29889">MLRRHRLGYWLCCISLAMLLPVVVVGKEVVRAVFMEDFPPLSFTDRQKANGMLVEQVEYLVEQSLGMQLEVKTYPWKRAQRLVEAGEADIFYTVETEARRQYAWFVKRPMYRIQLALLASAHNKRLDEIEQIRHLQDLEGFSITSYRGDGWSAQNLQQFPLLWMNGAQDALRAVDRGLADICIGNIPTLTAQLRTYGGRDRFVMVPLPDLTPTRPEFRIGVSQRALGASQLLEDLNRALEKAEVQQKLREIEERWHEK</sequence>
<dbReference type="RefSeq" id="WP_184040535.1">
    <property type="nucleotide sequence ID" value="NZ_JACHHY010000017.1"/>
</dbReference>
<organism evidence="4 5">
    <name type="scientific">Chitinivorax tropicus</name>
    <dbReference type="NCBI Taxonomy" id="714531"/>
    <lineage>
        <taxon>Bacteria</taxon>
        <taxon>Pseudomonadati</taxon>
        <taxon>Pseudomonadota</taxon>
        <taxon>Betaproteobacteria</taxon>
        <taxon>Chitinivorax</taxon>
    </lineage>
</organism>
<dbReference type="SUPFAM" id="SSF53850">
    <property type="entry name" value="Periplasmic binding protein-like II"/>
    <property type="match status" value="1"/>
</dbReference>
<reference evidence="4 5" key="1">
    <citation type="submission" date="2020-08" db="EMBL/GenBank/DDBJ databases">
        <title>Genomic Encyclopedia of Type Strains, Phase IV (KMG-IV): sequencing the most valuable type-strain genomes for metagenomic binning, comparative biology and taxonomic classification.</title>
        <authorList>
            <person name="Goeker M."/>
        </authorList>
    </citation>
    <scope>NUCLEOTIDE SEQUENCE [LARGE SCALE GENOMIC DNA]</scope>
    <source>
        <strain evidence="4 5">DSM 27165</strain>
    </source>
</reference>
<protein>
    <submittedName>
        <fullName evidence="4">Polar amino acid transport system substrate-binding protein</fullName>
    </submittedName>
</protein>
<name>A0A840MSZ7_9PROT</name>
<evidence type="ECO:0000256" key="1">
    <source>
        <dbReference type="ARBA" id="ARBA00022729"/>
    </source>
</evidence>
<proteinExistence type="predicted"/>
<dbReference type="SMART" id="SM00062">
    <property type="entry name" value="PBPb"/>
    <property type="match status" value="1"/>
</dbReference>
<feature type="coiled-coil region" evidence="2">
    <location>
        <begin position="225"/>
        <end position="252"/>
    </location>
</feature>
<dbReference type="PANTHER" id="PTHR35936:SF19">
    <property type="entry name" value="AMINO-ACID-BINDING PROTEIN YXEM-RELATED"/>
    <property type="match status" value="1"/>
</dbReference>
<dbReference type="Pfam" id="PF00497">
    <property type="entry name" value="SBP_bac_3"/>
    <property type="match status" value="1"/>
</dbReference>
<accession>A0A840MSZ7</accession>
<keyword evidence="1" id="KW-0732">Signal</keyword>
<dbReference type="EMBL" id="JACHHY010000017">
    <property type="protein sequence ID" value="MBB5019526.1"/>
    <property type="molecule type" value="Genomic_DNA"/>
</dbReference>
<dbReference type="InterPro" id="IPR001638">
    <property type="entry name" value="Solute-binding_3/MltF_N"/>
</dbReference>
<keyword evidence="2" id="KW-0175">Coiled coil</keyword>
<dbReference type="PANTHER" id="PTHR35936">
    <property type="entry name" value="MEMBRANE-BOUND LYTIC MUREIN TRANSGLYCOSYLASE F"/>
    <property type="match status" value="1"/>
</dbReference>
<feature type="domain" description="Solute-binding protein family 3/N-terminal" evidence="3">
    <location>
        <begin position="29"/>
        <end position="258"/>
    </location>
</feature>
<dbReference type="Gene3D" id="3.40.190.10">
    <property type="entry name" value="Periplasmic binding protein-like II"/>
    <property type="match status" value="2"/>
</dbReference>
<dbReference type="AlphaFoldDB" id="A0A840MSZ7"/>
<evidence type="ECO:0000259" key="3">
    <source>
        <dbReference type="SMART" id="SM00062"/>
    </source>
</evidence>
<comment type="caution">
    <text evidence="4">The sequence shown here is derived from an EMBL/GenBank/DDBJ whole genome shotgun (WGS) entry which is preliminary data.</text>
</comment>